<keyword evidence="1" id="KW-0472">Membrane</keyword>
<sequence length="410" mass="43340">MARTILYAAISILMVAAIIRQPDEAFQASLQGLTIWWNIVFPGLLPFLVLFELIAAFGLIHGIGALLRPLMRGLFKLPGEAALPLLFGWLSGHQAGAEATAALRRDQLVTRREGQRLLALSHMPNPLFMIVVIGAGFLHRPELGLFIALMVWLSALCTAGWISLFSRRRSASHHLNAPQAAVAPRGLMENAADAITTSRDRDGRSFGKVLGDAVSSGVQKLLVVGGFMIFAAVAARLALPLIQFALPSGIAELVLPALLESHIGAYGAAVWQGPGITTAISAAAVAAILAWSGLSALLQSGYAITGTDLKLLPLIGVRLLHALHAAGLALLLWKPAQAALAMLPSRLTGATAAMLQDGAHWQRPSNAYEAVTAVGLPSLWPYALTAVAVLAIMLLLMRAAAPRVPGLKKR</sequence>
<evidence type="ECO:0000259" key="2">
    <source>
        <dbReference type="Pfam" id="PF07670"/>
    </source>
</evidence>
<organism evidence="3 4">
    <name type="scientific">Paenibacillus glycanilyticus</name>
    <dbReference type="NCBI Taxonomy" id="126569"/>
    <lineage>
        <taxon>Bacteria</taxon>
        <taxon>Bacillati</taxon>
        <taxon>Bacillota</taxon>
        <taxon>Bacilli</taxon>
        <taxon>Bacillales</taxon>
        <taxon>Paenibacillaceae</taxon>
        <taxon>Paenibacillus</taxon>
    </lineage>
</organism>
<feature type="transmembrane region" description="Helical" evidence="1">
    <location>
        <begin position="311"/>
        <end position="333"/>
    </location>
</feature>
<feature type="transmembrane region" description="Helical" evidence="1">
    <location>
        <begin position="44"/>
        <end position="67"/>
    </location>
</feature>
<protein>
    <submittedName>
        <fullName evidence="3">Sporulation integral membrane protein YlbJ</fullName>
    </submittedName>
</protein>
<keyword evidence="1" id="KW-1133">Transmembrane helix</keyword>
<dbReference type="Pfam" id="PF07670">
    <property type="entry name" value="Gate"/>
    <property type="match status" value="1"/>
</dbReference>
<keyword evidence="1" id="KW-0812">Transmembrane</keyword>
<dbReference type="Proteomes" id="UP001285921">
    <property type="component" value="Unassembled WGS sequence"/>
</dbReference>
<dbReference type="RefSeq" id="WP_317978678.1">
    <property type="nucleotide sequence ID" value="NZ_BTCL01000001.1"/>
</dbReference>
<dbReference type="EMBL" id="BTCL01000001">
    <property type="protein sequence ID" value="GMK43334.1"/>
    <property type="molecule type" value="Genomic_DNA"/>
</dbReference>
<comment type="caution">
    <text evidence="3">The sequence shown here is derived from an EMBL/GenBank/DDBJ whole genome shotgun (WGS) entry which is preliminary data.</text>
</comment>
<feature type="transmembrane region" description="Helical" evidence="1">
    <location>
        <begin position="117"/>
        <end position="137"/>
    </location>
</feature>
<feature type="transmembrane region" description="Helical" evidence="1">
    <location>
        <begin position="379"/>
        <end position="401"/>
    </location>
</feature>
<feature type="domain" description="Nucleoside transporter/FeoB GTPase Gate" evidence="2">
    <location>
        <begin position="40"/>
        <end position="137"/>
    </location>
</feature>
<feature type="transmembrane region" description="Helical" evidence="1">
    <location>
        <begin position="276"/>
        <end position="299"/>
    </location>
</feature>
<accession>A0ABQ6NH05</accession>
<evidence type="ECO:0000313" key="3">
    <source>
        <dbReference type="EMBL" id="GMK43334.1"/>
    </source>
</evidence>
<evidence type="ECO:0000256" key="1">
    <source>
        <dbReference type="SAM" id="Phobius"/>
    </source>
</evidence>
<keyword evidence="4" id="KW-1185">Reference proteome</keyword>
<name>A0ABQ6NH05_9BACL</name>
<proteinExistence type="predicted"/>
<reference evidence="3 4" key="1">
    <citation type="submission" date="2023-05" db="EMBL/GenBank/DDBJ databases">
        <title>Draft genome of Paenibacillus sp. CCS26.</title>
        <authorList>
            <person name="Akita H."/>
            <person name="Shinto Y."/>
            <person name="Kimura Z."/>
        </authorList>
    </citation>
    <scope>NUCLEOTIDE SEQUENCE [LARGE SCALE GENOMIC DNA]</scope>
    <source>
        <strain evidence="3 4">CCS26</strain>
    </source>
</reference>
<dbReference type="InterPro" id="IPR011642">
    <property type="entry name" value="Gate_dom"/>
</dbReference>
<feature type="transmembrane region" description="Helical" evidence="1">
    <location>
        <begin position="221"/>
        <end position="246"/>
    </location>
</feature>
<feature type="transmembrane region" description="Helical" evidence="1">
    <location>
        <begin position="143"/>
        <end position="165"/>
    </location>
</feature>
<gene>
    <name evidence="3" type="primary">ylbJ</name>
    <name evidence="3" type="ORF">PghCCS26_04610</name>
</gene>
<evidence type="ECO:0000313" key="4">
    <source>
        <dbReference type="Proteomes" id="UP001285921"/>
    </source>
</evidence>